<feature type="domain" description="Cysteine-rich CPCC" evidence="1">
    <location>
        <begin position="78"/>
        <end position="138"/>
    </location>
</feature>
<dbReference type="AlphaFoldDB" id="A0A1H1UZZ3"/>
<sequence>MAVGGGPQFTQTRQKLSIQGAATENLLVGAPKFPQSAALGQSTFRMSKLKEKRNSFESLSSEINLGIGSIFKNISRVTCPCCGYPTLEERANYEICDLCNWEDDGQDDHDSAKSFGGPNGGYSLDEARENFVKYRTMYSPENNTTITGADSEERAILKSKLIQTFEKMLHSNTSRVKSLWKQALAIEKDLHKELKRSIREYEKSIKH</sequence>
<evidence type="ECO:0000313" key="2">
    <source>
        <dbReference type="EMBL" id="SDS77479.1"/>
    </source>
</evidence>
<dbReference type="Pfam" id="PF14206">
    <property type="entry name" value="Cys_rich_CPCC"/>
    <property type="match status" value="1"/>
</dbReference>
<proteinExistence type="predicted"/>
<gene>
    <name evidence="2" type="ORF">SAMN05216271_2701</name>
</gene>
<organism evidence="2 3">
    <name type="scientific">Halopseudomonas sabulinigri</name>
    <dbReference type="NCBI Taxonomy" id="472181"/>
    <lineage>
        <taxon>Bacteria</taxon>
        <taxon>Pseudomonadati</taxon>
        <taxon>Pseudomonadota</taxon>
        <taxon>Gammaproteobacteria</taxon>
        <taxon>Pseudomonadales</taxon>
        <taxon>Pseudomonadaceae</taxon>
        <taxon>Halopseudomonas</taxon>
    </lineage>
</organism>
<dbReference type="RefSeq" id="WP_231701950.1">
    <property type="nucleotide sequence ID" value="NZ_LT629763.1"/>
</dbReference>
<accession>A0A1H1UZZ3</accession>
<dbReference type="STRING" id="472181.SAMN05216271_2701"/>
<protein>
    <submittedName>
        <fullName evidence="2">Cysteine-rich CPCC</fullName>
    </submittedName>
</protein>
<dbReference type="InterPro" id="IPR025983">
    <property type="entry name" value="Cys_rich_CPCC"/>
</dbReference>
<dbReference type="Proteomes" id="UP000243413">
    <property type="component" value="Chromosome I"/>
</dbReference>
<evidence type="ECO:0000313" key="3">
    <source>
        <dbReference type="Proteomes" id="UP000243413"/>
    </source>
</evidence>
<name>A0A1H1UZZ3_9GAMM</name>
<reference evidence="3" key="1">
    <citation type="submission" date="2016-10" db="EMBL/GenBank/DDBJ databases">
        <authorList>
            <person name="Varghese N."/>
            <person name="Submissions S."/>
        </authorList>
    </citation>
    <scope>NUCLEOTIDE SEQUENCE [LARGE SCALE GENOMIC DNA]</scope>
    <source>
        <strain evidence="3">JCM 14963</strain>
    </source>
</reference>
<evidence type="ECO:0000259" key="1">
    <source>
        <dbReference type="Pfam" id="PF14206"/>
    </source>
</evidence>
<dbReference type="EMBL" id="LT629763">
    <property type="protein sequence ID" value="SDS77479.1"/>
    <property type="molecule type" value="Genomic_DNA"/>
</dbReference>